<feature type="chain" id="PRO_5017762724" evidence="6">
    <location>
        <begin position="20"/>
        <end position="537"/>
    </location>
</feature>
<evidence type="ECO:0000256" key="2">
    <source>
        <dbReference type="ARBA" id="ARBA00006275"/>
    </source>
</evidence>
<gene>
    <name evidence="9" type="ORF">BX611_0612</name>
</gene>
<dbReference type="GO" id="GO:0009279">
    <property type="term" value="C:cell outer membrane"/>
    <property type="evidence" value="ECO:0007669"/>
    <property type="project" value="UniProtKB-SubCell"/>
</dbReference>
<feature type="domain" description="RagB/SusD" evidence="7">
    <location>
        <begin position="301"/>
        <end position="537"/>
    </location>
</feature>
<dbReference type="RefSeq" id="WP_115877994.1">
    <property type="nucleotide sequence ID" value="NZ_QTTQ01000009.1"/>
</dbReference>
<organism evidence="9 10">
    <name type="scientific">Lutibacter oceani</name>
    <dbReference type="NCBI Taxonomy" id="1853311"/>
    <lineage>
        <taxon>Bacteria</taxon>
        <taxon>Pseudomonadati</taxon>
        <taxon>Bacteroidota</taxon>
        <taxon>Flavobacteriia</taxon>
        <taxon>Flavobacteriales</taxon>
        <taxon>Flavobacteriaceae</taxon>
        <taxon>Lutibacter</taxon>
    </lineage>
</organism>
<name>A0A3D9RTM7_9FLAO</name>
<dbReference type="AlphaFoldDB" id="A0A3D9RTM7"/>
<comment type="subcellular location">
    <subcellularLocation>
        <location evidence="1">Cell outer membrane</location>
    </subcellularLocation>
</comment>
<evidence type="ECO:0000256" key="5">
    <source>
        <dbReference type="ARBA" id="ARBA00023237"/>
    </source>
</evidence>
<evidence type="ECO:0000256" key="6">
    <source>
        <dbReference type="SAM" id="SignalP"/>
    </source>
</evidence>
<proteinExistence type="inferred from homology"/>
<keyword evidence="5" id="KW-0998">Cell outer membrane</keyword>
<dbReference type="Gene3D" id="1.25.40.390">
    <property type="match status" value="1"/>
</dbReference>
<dbReference type="InterPro" id="IPR033985">
    <property type="entry name" value="SusD-like_N"/>
</dbReference>
<dbReference type="EMBL" id="QTTQ01000009">
    <property type="protein sequence ID" value="REE83323.1"/>
    <property type="molecule type" value="Genomic_DNA"/>
</dbReference>
<protein>
    <submittedName>
        <fullName evidence="9">Putative outer membrane starch-binding protein</fullName>
    </submittedName>
</protein>
<reference evidence="9 10" key="1">
    <citation type="submission" date="2018-08" db="EMBL/GenBank/DDBJ databases">
        <title>Genomic Encyclopedia of Type Strains, Phase III (KMG-III): the genomes of soil and plant-associated and newly described type strains.</title>
        <authorList>
            <person name="Whitman W."/>
        </authorList>
    </citation>
    <scope>NUCLEOTIDE SEQUENCE [LARGE SCALE GENOMIC DNA]</scope>
    <source>
        <strain evidence="9 10">325-5</strain>
    </source>
</reference>
<keyword evidence="4" id="KW-0472">Membrane</keyword>
<sequence>MKKNIYKLFLMCCALIAFSACTDLDEVLVGEVGNSFNGEEPDFGSFDGGGSGPADAVSSAYNQLRESGSANHGGYWSIQSVSTDEMAVTQKGGDWYDGGIWIDMHRHTYGPANGPINGTWGAQYAAIGACNTALASAGLDANQTAQVRALRAFFYYRLLDLYGRVKLVTTPGADAPQSSRADVFSFVESELLASLGITSVTAAMDLSSSPLGTAQTQYRINQFAALGLLAKLYLNAEVYTGTPRYTEASLAAGYAIDNGGYILSDSSYSVPNPGKRPSVDSDPDELSGYAAVFAPNNQDNPEIIWSIAYDNVTGGNMNFAQMTLHYSSQFTWNLQNQPWNGYSALEDFYNSYDNSDSRKTANFIVGPQADYEGSVILDYAATGGDLALDYTVDINELEPNASRKGGARLGKFSFRQGQRDNMDNDYPIIRLGDLYLIRGEADARASGNWSMALNDVNTIRARAGVPALSSVDEDSFLAERGREMFMEVTRRQDLIRFGRFNDSWWEKPASQPFRNVFPIPQEQIDASGGTLTQNTGY</sequence>
<feature type="domain" description="SusD-like N-terminal" evidence="8">
    <location>
        <begin position="97"/>
        <end position="234"/>
    </location>
</feature>
<dbReference type="Pfam" id="PF07980">
    <property type="entry name" value="SusD_RagB"/>
    <property type="match status" value="1"/>
</dbReference>
<comment type="caution">
    <text evidence="9">The sequence shown here is derived from an EMBL/GenBank/DDBJ whole genome shotgun (WGS) entry which is preliminary data.</text>
</comment>
<dbReference type="SUPFAM" id="SSF48452">
    <property type="entry name" value="TPR-like"/>
    <property type="match status" value="1"/>
</dbReference>
<evidence type="ECO:0000313" key="10">
    <source>
        <dbReference type="Proteomes" id="UP000256429"/>
    </source>
</evidence>
<keyword evidence="10" id="KW-1185">Reference proteome</keyword>
<dbReference type="Pfam" id="PF14322">
    <property type="entry name" value="SusD-like_3"/>
    <property type="match status" value="1"/>
</dbReference>
<evidence type="ECO:0000256" key="1">
    <source>
        <dbReference type="ARBA" id="ARBA00004442"/>
    </source>
</evidence>
<dbReference type="PROSITE" id="PS51257">
    <property type="entry name" value="PROKAR_LIPOPROTEIN"/>
    <property type="match status" value="1"/>
</dbReference>
<dbReference type="OrthoDB" id="5694214at2"/>
<feature type="signal peptide" evidence="6">
    <location>
        <begin position="1"/>
        <end position="19"/>
    </location>
</feature>
<evidence type="ECO:0000256" key="4">
    <source>
        <dbReference type="ARBA" id="ARBA00023136"/>
    </source>
</evidence>
<evidence type="ECO:0000259" key="8">
    <source>
        <dbReference type="Pfam" id="PF14322"/>
    </source>
</evidence>
<dbReference type="InterPro" id="IPR011990">
    <property type="entry name" value="TPR-like_helical_dom_sf"/>
</dbReference>
<evidence type="ECO:0000259" key="7">
    <source>
        <dbReference type="Pfam" id="PF07980"/>
    </source>
</evidence>
<keyword evidence="3 6" id="KW-0732">Signal</keyword>
<comment type="similarity">
    <text evidence="2">Belongs to the SusD family.</text>
</comment>
<dbReference type="InterPro" id="IPR012944">
    <property type="entry name" value="SusD_RagB_dom"/>
</dbReference>
<evidence type="ECO:0000256" key="3">
    <source>
        <dbReference type="ARBA" id="ARBA00022729"/>
    </source>
</evidence>
<evidence type="ECO:0000313" key="9">
    <source>
        <dbReference type="EMBL" id="REE83323.1"/>
    </source>
</evidence>
<accession>A0A3D9RTM7</accession>
<dbReference type="Proteomes" id="UP000256429">
    <property type="component" value="Unassembled WGS sequence"/>
</dbReference>